<keyword evidence="2" id="KW-1133">Transmembrane helix</keyword>
<feature type="transmembrane region" description="Helical" evidence="2">
    <location>
        <begin position="350"/>
        <end position="372"/>
    </location>
</feature>
<keyword evidence="2" id="KW-0472">Membrane</keyword>
<feature type="region of interest" description="Disordered" evidence="1">
    <location>
        <begin position="415"/>
        <end position="509"/>
    </location>
</feature>
<feature type="transmembrane region" description="Helical" evidence="2">
    <location>
        <begin position="69"/>
        <end position="88"/>
    </location>
</feature>
<gene>
    <name evidence="3" type="ORF">RHOBADRAFT_55510</name>
</gene>
<name>A0A0P9FB14_RHOGW</name>
<feature type="transmembrane region" description="Helical" evidence="2">
    <location>
        <begin position="43"/>
        <end position="62"/>
    </location>
</feature>
<dbReference type="RefSeq" id="XP_018268883.1">
    <property type="nucleotide sequence ID" value="XM_018417883.1"/>
</dbReference>
<feature type="transmembrane region" description="Helical" evidence="2">
    <location>
        <begin position="384"/>
        <end position="405"/>
    </location>
</feature>
<feature type="compositionally biased region" description="Basic and acidic residues" evidence="1">
    <location>
        <begin position="494"/>
        <end position="503"/>
    </location>
</feature>
<sequence>MGAAQDAFSSVCPISYSEYCSAPWQVTIDVCCGLCPSPAINAYGTLAGLIIASFFAMLIVLFQPAQSAWYIAAQLALAHMYLVAIMARNMMGTASSGVNAIQRWHAEYAFLLAASITGTIVACVLSDTHHIHGFSSADEHDAFLDASAAFAQARAARPSSAPKHYSPHPLHLQPGDEYVRGEHLSNVARAAQRLRKWGHRHQAVLLLCAFATSELYWFVLYAATIWWPAASSPVKPVSWQANCDDLIGAANYRLLEGTSWTFVSVALLATLLLCVPVFGHRSESAAHTLVRLLSLNPKTRRSAFASRRAGKRAQEQGGPPRRRTDSDMTKATRRSGNSGGFEWDASTETLVKVCASLAVWVLWFVMVLVILFKALNDFLLEGTAWPYAAIQNFIFGTFAAFKFFLGVVRERTRQHTKARKARRLERADRAPLVGADANANADAPPPPPPHDGRSSSSGEQRRTRRPRLSLRSSERGRPGERASVGASGANLSEGLERGVETGRRSRQKR</sequence>
<dbReference type="OMA" id="IMARNMM"/>
<dbReference type="EMBL" id="KQ474085">
    <property type="protein sequence ID" value="KPV72834.1"/>
    <property type="molecule type" value="Genomic_DNA"/>
</dbReference>
<keyword evidence="4" id="KW-1185">Reference proteome</keyword>
<evidence type="ECO:0000256" key="2">
    <source>
        <dbReference type="SAM" id="Phobius"/>
    </source>
</evidence>
<proteinExistence type="predicted"/>
<evidence type="ECO:0000313" key="4">
    <source>
        <dbReference type="Proteomes" id="UP000053890"/>
    </source>
</evidence>
<reference evidence="3 4" key="1">
    <citation type="journal article" date="2015" name="Front. Microbiol.">
        <title>Genome sequence of the plant growth promoting endophytic yeast Rhodotorula graminis WP1.</title>
        <authorList>
            <person name="Firrincieli A."/>
            <person name="Otillar R."/>
            <person name="Salamov A."/>
            <person name="Schmutz J."/>
            <person name="Khan Z."/>
            <person name="Redman R.S."/>
            <person name="Fleck N.D."/>
            <person name="Lindquist E."/>
            <person name="Grigoriev I.V."/>
            <person name="Doty S.L."/>
        </authorList>
    </citation>
    <scope>NUCLEOTIDE SEQUENCE [LARGE SCALE GENOMIC DNA]</scope>
    <source>
        <strain evidence="3 4">WP1</strain>
    </source>
</reference>
<feature type="transmembrane region" description="Helical" evidence="2">
    <location>
        <begin position="108"/>
        <end position="126"/>
    </location>
</feature>
<dbReference type="GeneID" id="28978331"/>
<dbReference type="Proteomes" id="UP000053890">
    <property type="component" value="Unassembled WGS sequence"/>
</dbReference>
<evidence type="ECO:0000313" key="3">
    <source>
        <dbReference type="EMBL" id="KPV72834.1"/>
    </source>
</evidence>
<keyword evidence="2" id="KW-0812">Transmembrane</keyword>
<evidence type="ECO:0000256" key="1">
    <source>
        <dbReference type="SAM" id="MobiDB-lite"/>
    </source>
</evidence>
<feature type="transmembrane region" description="Helical" evidence="2">
    <location>
        <begin position="260"/>
        <end position="279"/>
    </location>
</feature>
<dbReference type="AlphaFoldDB" id="A0A0P9FB14"/>
<feature type="region of interest" description="Disordered" evidence="1">
    <location>
        <begin position="301"/>
        <end position="339"/>
    </location>
</feature>
<organism evidence="3 4">
    <name type="scientific">Rhodotorula graminis (strain WP1)</name>
    <dbReference type="NCBI Taxonomy" id="578459"/>
    <lineage>
        <taxon>Eukaryota</taxon>
        <taxon>Fungi</taxon>
        <taxon>Dikarya</taxon>
        <taxon>Basidiomycota</taxon>
        <taxon>Pucciniomycotina</taxon>
        <taxon>Microbotryomycetes</taxon>
        <taxon>Sporidiobolales</taxon>
        <taxon>Sporidiobolaceae</taxon>
        <taxon>Rhodotorula</taxon>
    </lineage>
</organism>
<accession>A0A0P9FB14</accession>
<dbReference type="OrthoDB" id="2522828at2759"/>
<feature type="transmembrane region" description="Helical" evidence="2">
    <location>
        <begin position="203"/>
        <end position="227"/>
    </location>
</feature>
<protein>
    <submittedName>
        <fullName evidence="3">Uncharacterized protein</fullName>
    </submittedName>
</protein>